<dbReference type="PANTHER" id="PTHR24394:SF29">
    <property type="entry name" value="MYONEURIN"/>
    <property type="match status" value="1"/>
</dbReference>
<dbReference type="GO" id="GO:0000981">
    <property type="term" value="F:DNA-binding transcription factor activity, RNA polymerase II-specific"/>
    <property type="evidence" value="ECO:0007669"/>
    <property type="project" value="TreeGrafter"/>
</dbReference>
<evidence type="ECO:0000259" key="8">
    <source>
        <dbReference type="Pfam" id="PF13912"/>
    </source>
</evidence>
<evidence type="ECO:0000256" key="2">
    <source>
        <dbReference type="ARBA" id="ARBA00022723"/>
    </source>
</evidence>
<dbReference type="Pfam" id="PF13912">
    <property type="entry name" value="zf-C2H2_6"/>
    <property type="match status" value="1"/>
</dbReference>
<evidence type="ECO:0000256" key="4">
    <source>
        <dbReference type="ARBA" id="ARBA00022771"/>
    </source>
</evidence>
<dbReference type="InterPro" id="IPR013087">
    <property type="entry name" value="Znf_C2H2_type"/>
</dbReference>
<comment type="caution">
    <text evidence="9">The sequence shown here is derived from an EMBL/GenBank/DDBJ whole genome shotgun (WGS) entry which is preliminary data.</text>
</comment>
<keyword evidence="5" id="KW-0862">Zinc</keyword>
<keyword evidence="4" id="KW-0863">Zinc-finger</keyword>
<evidence type="ECO:0000313" key="9">
    <source>
        <dbReference type="EMBL" id="GBN99767.1"/>
    </source>
</evidence>
<dbReference type="FunFam" id="3.30.160.60:FF:000446">
    <property type="entry name" value="Zinc finger protein"/>
    <property type="match status" value="1"/>
</dbReference>
<gene>
    <name evidence="9" type="ORF">AVEN_187223_1</name>
</gene>
<accession>A0A4Y2TGU7</accession>
<evidence type="ECO:0000256" key="6">
    <source>
        <dbReference type="ARBA" id="ARBA00023242"/>
    </source>
</evidence>
<dbReference type="AlphaFoldDB" id="A0A4Y2TGU7"/>
<reference evidence="9 10" key="1">
    <citation type="journal article" date="2019" name="Sci. Rep.">
        <title>Orb-weaving spider Araneus ventricosus genome elucidates the spidroin gene catalogue.</title>
        <authorList>
            <person name="Kono N."/>
            <person name="Nakamura H."/>
            <person name="Ohtoshi R."/>
            <person name="Moran D.A.P."/>
            <person name="Shinohara A."/>
            <person name="Yoshida Y."/>
            <person name="Fujiwara M."/>
            <person name="Mori M."/>
            <person name="Tomita M."/>
            <person name="Arakawa K."/>
        </authorList>
    </citation>
    <scope>NUCLEOTIDE SEQUENCE [LARGE SCALE GENOMIC DNA]</scope>
</reference>
<comment type="subcellular location">
    <subcellularLocation>
        <location evidence="1">Nucleus</location>
    </subcellularLocation>
</comment>
<keyword evidence="2" id="KW-0479">Metal-binding</keyword>
<proteinExistence type="predicted"/>
<dbReference type="EMBL" id="BGPR01028549">
    <property type="protein sequence ID" value="GBN99767.1"/>
    <property type="molecule type" value="Genomic_DNA"/>
</dbReference>
<evidence type="ECO:0000313" key="10">
    <source>
        <dbReference type="Proteomes" id="UP000499080"/>
    </source>
</evidence>
<dbReference type="PANTHER" id="PTHR24394">
    <property type="entry name" value="ZINC FINGER PROTEIN"/>
    <property type="match status" value="1"/>
</dbReference>
<feature type="domain" description="C2H2-type" evidence="8">
    <location>
        <begin position="195"/>
        <end position="219"/>
    </location>
</feature>
<feature type="compositionally biased region" description="Basic and acidic residues" evidence="7">
    <location>
        <begin position="231"/>
        <end position="252"/>
    </location>
</feature>
<organism evidence="9 10">
    <name type="scientific">Araneus ventricosus</name>
    <name type="common">Orbweaver spider</name>
    <name type="synonym">Epeira ventricosa</name>
    <dbReference type="NCBI Taxonomy" id="182803"/>
    <lineage>
        <taxon>Eukaryota</taxon>
        <taxon>Metazoa</taxon>
        <taxon>Ecdysozoa</taxon>
        <taxon>Arthropoda</taxon>
        <taxon>Chelicerata</taxon>
        <taxon>Arachnida</taxon>
        <taxon>Araneae</taxon>
        <taxon>Araneomorphae</taxon>
        <taxon>Entelegynae</taxon>
        <taxon>Araneoidea</taxon>
        <taxon>Araneidae</taxon>
        <taxon>Araneus</taxon>
    </lineage>
</organism>
<dbReference type="InterPro" id="IPR036236">
    <property type="entry name" value="Znf_C2H2_sf"/>
</dbReference>
<name>A0A4Y2TGU7_ARAVE</name>
<sequence>MPETKAARFHLEYDNSHSIDIDHGFLKVEESQSHNPGMQELNNLGKMRLLIVSKNIASNIRFLQTSQNNNAPGKISDSGVSIVKRLHSIDEILVDPGPSNYRGNENVPDLLGEEFQSENSLEILSVVLRDEKTFTCRMYDEKTYKNLIIQQGKDLYNHLYKHTGVRLFKCDVCGRRFARKGTSEVHSETCIAFPHKCEICSARFPRSDSLDTHRLEKRRQTRESSPSTEELGSRYKDDFHMHRKPDGEASEG</sequence>
<evidence type="ECO:0000256" key="5">
    <source>
        <dbReference type="ARBA" id="ARBA00022833"/>
    </source>
</evidence>
<evidence type="ECO:0000256" key="3">
    <source>
        <dbReference type="ARBA" id="ARBA00022737"/>
    </source>
</evidence>
<keyword evidence="6" id="KW-0539">Nucleus</keyword>
<keyword evidence="10" id="KW-1185">Reference proteome</keyword>
<evidence type="ECO:0000256" key="1">
    <source>
        <dbReference type="ARBA" id="ARBA00004123"/>
    </source>
</evidence>
<dbReference type="GO" id="GO:0008270">
    <property type="term" value="F:zinc ion binding"/>
    <property type="evidence" value="ECO:0007669"/>
    <property type="project" value="UniProtKB-KW"/>
</dbReference>
<dbReference type="Gene3D" id="3.30.160.60">
    <property type="entry name" value="Classic Zinc Finger"/>
    <property type="match status" value="1"/>
</dbReference>
<evidence type="ECO:0000256" key="7">
    <source>
        <dbReference type="SAM" id="MobiDB-lite"/>
    </source>
</evidence>
<dbReference type="SUPFAM" id="SSF57667">
    <property type="entry name" value="beta-beta-alpha zinc fingers"/>
    <property type="match status" value="1"/>
</dbReference>
<protein>
    <recommendedName>
        <fullName evidence="8">C2H2-type domain-containing protein</fullName>
    </recommendedName>
</protein>
<keyword evidence="3" id="KW-0677">Repeat</keyword>
<feature type="region of interest" description="Disordered" evidence="7">
    <location>
        <begin position="211"/>
        <end position="252"/>
    </location>
</feature>
<dbReference type="GO" id="GO:0005634">
    <property type="term" value="C:nucleus"/>
    <property type="evidence" value="ECO:0007669"/>
    <property type="project" value="UniProtKB-SubCell"/>
</dbReference>
<dbReference type="Proteomes" id="UP000499080">
    <property type="component" value="Unassembled WGS sequence"/>
</dbReference>